<name>A0A426XWN8_ENSVE</name>
<evidence type="ECO:0000313" key="1">
    <source>
        <dbReference type="EMBL" id="RRT43896.1"/>
    </source>
</evidence>
<evidence type="ECO:0000313" key="2">
    <source>
        <dbReference type="Proteomes" id="UP000287651"/>
    </source>
</evidence>
<organism evidence="1 2">
    <name type="scientific">Ensete ventricosum</name>
    <name type="common">Abyssinian banana</name>
    <name type="synonym">Musa ensete</name>
    <dbReference type="NCBI Taxonomy" id="4639"/>
    <lineage>
        <taxon>Eukaryota</taxon>
        <taxon>Viridiplantae</taxon>
        <taxon>Streptophyta</taxon>
        <taxon>Embryophyta</taxon>
        <taxon>Tracheophyta</taxon>
        <taxon>Spermatophyta</taxon>
        <taxon>Magnoliopsida</taxon>
        <taxon>Liliopsida</taxon>
        <taxon>Zingiberales</taxon>
        <taxon>Musaceae</taxon>
        <taxon>Ensete</taxon>
    </lineage>
</organism>
<accession>A0A426XWN8</accession>
<comment type="caution">
    <text evidence="1">The sequence shown here is derived from an EMBL/GenBank/DDBJ whole genome shotgun (WGS) entry which is preliminary data.</text>
</comment>
<reference evidence="1 2" key="1">
    <citation type="journal article" date="2014" name="Agronomy (Basel)">
        <title>A Draft Genome Sequence for Ensete ventricosum, the Drought-Tolerant Tree Against Hunger.</title>
        <authorList>
            <person name="Harrison J."/>
            <person name="Moore K.A."/>
            <person name="Paszkiewicz K."/>
            <person name="Jones T."/>
            <person name="Grant M."/>
            <person name="Ambacheew D."/>
            <person name="Muzemil S."/>
            <person name="Studholme D.J."/>
        </authorList>
    </citation>
    <scope>NUCLEOTIDE SEQUENCE [LARGE SCALE GENOMIC DNA]</scope>
</reference>
<sequence>MSTLLPVWRCHLPHLPPAAHVSPHYFPQTSDRPSSPRLGSPVFCVAASASRSNCAFFILYSQSQPSMFSPLSLPHGYVNVVASDSSRALLPP</sequence>
<dbReference type="AlphaFoldDB" id="A0A426XWN8"/>
<gene>
    <name evidence="1" type="ORF">B296_00054560</name>
</gene>
<proteinExistence type="predicted"/>
<protein>
    <submittedName>
        <fullName evidence="1">Uncharacterized protein</fullName>
    </submittedName>
</protein>
<dbReference type="EMBL" id="AMZH03016839">
    <property type="protein sequence ID" value="RRT43896.1"/>
    <property type="molecule type" value="Genomic_DNA"/>
</dbReference>
<dbReference type="Proteomes" id="UP000287651">
    <property type="component" value="Unassembled WGS sequence"/>
</dbReference>